<dbReference type="AlphaFoldDB" id="A0AAJ1EZ74"/>
<proteinExistence type="predicted"/>
<keyword evidence="1" id="KW-0812">Transmembrane</keyword>
<feature type="transmembrane region" description="Helical" evidence="1">
    <location>
        <begin position="40"/>
        <end position="57"/>
    </location>
</feature>
<dbReference type="Proteomes" id="UP001297581">
    <property type="component" value="Unassembled WGS sequence"/>
</dbReference>
<evidence type="ECO:0000313" key="2">
    <source>
        <dbReference type="EMBL" id="MCH4293227.1"/>
    </source>
</evidence>
<dbReference type="RefSeq" id="WP_126165973.1">
    <property type="nucleotide sequence ID" value="NZ_JAKUDL010000001.1"/>
</dbReference>
<gene>
    <name evidence="2" type="ORF">MJ923_02770</name>
</gene>
<reference evidence="2 3" key="1">
    <citation type="submission" date="2022-02" db="EMBL/GenBank/DDBJ databases">
        <title>The genome sequence of Shewanella sp. 3B26.</title>
        <authorList>
            <person name="Du J."/>
        </authorList>
    </citation>
    <scope>NUCLEOTIDE SEQUENCE [LARGE SCALE GENOMIC DNA]</scope>
    <source>
        <strain evidence="2 3">3B26</strain>
    </source>
</reference>
<keyword evidence="1" id="KW-1133">Transmembrane helix</keyword>
<keyword evidence="3" id="KW-1185">Reference proteome</keyword>
<name>A0AAJ1EZ74_9GAMM</name>
<keyword evidence="1" id="KW-0472">Membrane</keyword>
<organism evidence="2 3">
    <name type="scientific">Shewanella zhuhaiensis</name>
    <dbReference type="NCBI Taxonomy" id="2919576"/>
    <lineage>
        <taxon>Bacteria</taxon>
        <taxon>Pseudomonadati</taxon>
        <taxon>Pseudomonadota</taxon>
        <taxon>Gammaproteobacteria</taxon>
        <taxon>Alteromonadales</taxon>
        <taxon>Shewanellaceae</taxon>
        <taxon>Shewanella</taxon>
    </lineage>
</organism>
<protein>
    <submittedName>
        <fullName evidence="2">Uncharacterized protein</fullName>
    </submittedName>
</protein>
<accession>A0AAJ1EZ74</accession>
<evidence type="ECO:0000313" key="3">
    <source>
        <dbReference type="Proteomes" id="UP001297581"/>
    </source>
</evidence>
<comment type="caution">
    <text evidence="2">The sequence shown here is derived from an EMBL/GenBank/DDBJ whole genome shotgun (WGS) entry which is preliminary data.</text>
</comment>
<evidence type="ECO:0000256" key="1">
    <source>
        <dbReference type="SAM" id="Phobius"/>
    </source>
</evidence>
<dbReference type="EMBL" id="JAKUDL010000001">
    <property type="protein sequence ID" value="MCH4293227.1"/>
    <property type="molecule type" value="Genomic_DNA"/>
</dbReference>
<sequence>MQFLLKSILLLGALVWLIVSAKTLLALGVMENPSVVKDHLLVLVQLVAALLILRSLTSKSKRDSY</sequence>